<dbReference type="Gene3D" id="3.30.1440.10">
    <property type="match status" value="1"/>
</dbReference>
<dbReference type="SUPFAM" id="SSF55282">
    <property type="entry name" value="RL5-like"/>
    <property type="match status" value="1"/>
</dbReference>
<keyword evidence="7" id="KW-0496">Mitochondrion</keyword>
<name>A0A2H4R8X4_9EUKA</name>
<dbReference type="GO" id="GO:0003735">
    <property type="term" value="F:structural constituent of ribosome"/>
    <property type="evidence" value="ECO:0007669"/>
    <property type="project" value="InterPro"/>
</dbReference>
<organism evidence="7">
    <name type="scientific">Ancoracysta twista</name>
    <dbReference type="NCBI Taxonomy" id="2044563"/>
    <lineage>
        <taxon>Eukaryota</taxon>
        <taxon>Provora</taxon>
        <taxon>Nebulidia</taxon>
        <taxon>Nebulidea</taxon>
        <taxon>Nebulidida</taxon>
        <taxon>Nebulidae</taxon>
    </lineage>
</organism>
<evidence type="ECO:0000259" key="6">
    <source>
        <dbReference type="Pfam" id="PF00673"/>
    </source>
</evidence>
<comment type="similarity">
    <text evidence="1 4">Belongs to the universal ribosomal protein uL5 family.</text>
</comment>
<dbReference type="GO" id="GO:0005840">
    <property type="term" value="C:ribosome"/>
    <property type="evidence" value="ECO:0007669"/>
    <property type="project" value="UniProtKB-KW"/>
</dbReference>
<dbReference type="InterPro" id="IPR031309">
    <property type="entry name" value="Ribosomal_uL5_C"/>
</dbReference>
<dbReference type="RefSeq" id="YP_009446460.1">
    <property type="nucleotide sequence ID" value="NC_036491.1"/>
</dbReference>
<dbReference type="EMBL" id="MG202008">
    <property type="protein sequence ID" value="ATY40948.1"/>
    <property type="molecule type" value="Genomic_DNA"/>
</dbReference>
<dbReference type="GO" id="GO:0006412">
    <property type="term" value="P:translation"/>
    <property type="evidence" value="ECO:0007669"/>
    <property type="project" value="InterPro"/>
</dbReference>
<dbReference type="PIRSF" id="PIRSF002161">
    <property type="entry name" value="Ribosomal_L5"/>
    <property type="match status" value="1"/>
</dbReference>
<evidence type="ECO:0000259" key="5">
    <source>
        <dbReference type="Pfam" id="PF00281"/>
    </source>
</evidence>
<proteinExistence type="inferred from homology"/>
<dbReference type="Pfam" id="PF00281">
    <property type="entry name" value="Ribosomal_L5"/>
    <property type="match status" value="1"/>
</dbReference>
<evidence type="ECO:0000256" key="3">
    <source>
        <dbReference type="ARBA" id="ARBA00023274"/>
    </source>
</evidence>
<dbReference type="PANTHER" id="PTHR11994">
    <property type="entry name" value="60S RIBOSOMAL PROTEIN L11-RELATED"/>
    <property type="match status" value="1"/>
</dbReference>
<gene>
    <name evidence="7" type="primary">rpl5</name>
</gene>
<dbReference type="AlphaFoldDB" id="A0A2H4R8X4"/>
<dbReference type="InterPro" id="IPR002132">
    <property type="entry name" value="Ribosomal_uL5"/>
</dbReference>
<reference evidence="7" key="1">
    <citation type="journal article" date="2017" name="Curr. Biol.">
        <title>A New Lineage of Eukaryotes Illuminates Early Mitochondrial Genome Reduction.</title>
        <authorList>
            <person name="Janouskovec J."/>
            <person name="Tikhonenkov D.V."/>
            <person name="Burki F."/>
            <person name="Howe A.T."/>
            <person name="Rohwer F.L."/>
            <person name="Mylnikov A.P."/>
            <person name="Keeling P.J."/>
        </authorList>
    </citation>
    <scope>NUCLEOTIDE SEQUENCE</scope>
    <source>
        <strain evidence="7">TD-1</strain>
    </source>
</reference>
<feature type="domain" description="Large ribosomal subunit protein uL5 C-terminal" evidence="6">
    <location>
        <begin position="89"/>
        <end position="183"/>
    </location>
</feature>
<accession>A0A2H4R8X4</accession>
<evidence type="ECO:0000256" key="1">
    <source>
        <dbReference type="ARBA" id="ARBA00008553"/>
    </source>
</evidence>
<evidence type="ECO:0000256" key="2">
    <source>
        <dbReference type="ARBA" id="ARBA00022980"/>
    </source>
</evidence>
<keyword evidence="3 4" id="KW-0687">Ribonucleoprotein</keyword>
<geneLocation type="mitochondrion" evidence="7"/>
<dbReference type="InterPro" id="IPR022803">
    <property type="entry name" value="Ribosomal_uL5_dom_sf"/>
</dbReference>
<dbReference type="GO" id="GO:1990904">
    <property type="term" value="C:ribonucleoprotein complex"/>
    <property type="evidence" value="ECO:0007669"/>
    <property type="project" value="UniProtKB-KW"/>
</dbReference>
<dbReference type="InterPro" id="IPR031310">
    <property type="entry name" value="Ribosomal_uL5_N"/>
</dbReference>
<keyword evidence="2 4" id="KW-0689">Ribosomal protein</keyword>
<dbReference type="Pfam" id="PF00673">
    <property type="entry name" value="Ribosomal_L5_C"/>
    <property type="match status" value="1"/>
</dbReference>
<feature type="domain" description="Large ribosomal subunit protein uL5 N-terminal" evidence="5">
    <location>
        <begin position="29"/>
        <end position="85"/>
    </location>
</feature>
<protein>
    <submittedName>
        <fullName evidence="7">Ribosomal protein L5</fullName>
    </submittedName>
</protein>
<evidence type="ECO:0000256" key="4">
    <source>
        <dbReference type="RuleBase" id="RU003930"/>
    </source>
</evidence>
<dbReference type="GeneID" id="35199404"/>
<evidence type="ECO:0000313" key="7">
    <source>
        <dbReference type="EMBL" id="ATY40948.1"/>
    </source>
</evidence>
<sequence length="188" mass="21742">MTQNHKIALAHYSSYHLTWQLAKKMNIKNVHEVPKIQKIILSTSSKQLVTQKNQISIHFYLLELIANQRGLATRTKKSISNFKIKRGLPIGVKLTLRNLNMNQFLNKLIQFNLPKTKNLNLIAQNSFDSKGNFTIGLTDLFIFKEIENEYELFKSLNGINVTVVLNSNNIKINRFLLRGLLFPVELNY</sequence>